<reference evidence="3" key="1">
    <citation type="submission" date="2023-01" db="EMBL/GenBank/DDBJ databases">
        <title>Genome assembly of the deep-sea coral Lophelia pertusa.</title>
        <authorList>
            <person name="Herrera S."/>
            <person name="Cordes E."/>
        </authorList>
    </citation>
    <scope>NUCLEOTIDE SEQUENCE</scope>
    <source>
        <strain evidence="3">USNM1676648</strain>
        <tissue evidence="3">Polyp</tissue>
    </source>
</reference>
<keyword evidence="4" id="KW-1185">Reference proteome</keyword>
<evidence type="ECO:0000256" key="2">
    <source>
        <dbReference type="SAM" id="MobiDB-lite"/>
    </source>
</evidence>
<feature type="compositionally biased region" description="Low complexity" evidence="2">
    <location>
        <begin position="153"/>
        <end position="162"/>
    </location>
</feature>
<organism evidence="3 4">
    <name type="scientific">Desmophyllum pertusum</name>
    <dbReference type="NCBI Taxonomy" id="174260"/>
    <lineage>
        <taxon>Eukaryota</taxon>
        <taxon>Metazoa</taxon>
        <taxon>Cnidaria</taxon>
        <taxon>Anthozoa</taxon>
        <taxon>Hexacorallia</taxon>
        <taxon>Scleractinia</taxon>
        <taxon>Caryophylliina</taxon>
        <taxon>Caryophylliidae</taxon>
        <taxon>Desmophyllum</taxon>
    </lineage>
</organism>
<evidence type="ECO:0000256" key="1">
    <source>
        <dbReference type="SAM" id="Coils"/>
    </source>
</evidence>
<gene>
    <name evidence="3" type="ORF">OS493_030962</name>
</gene>
<feature type="compositionally biased region" description="Basic and acidic residues" evidence="2">
    <location>
        <begin position="136"/>
        <end position="152"/>
    </location>
</feature>
<feature type="coiled-coil region" evidence="1">
    <location>
        <begin position="82"/>
        <end position="117"/>
    </location>
</feature>
<feature type="region of interest" description="Disordered" evidence="2">
    <location>
        <begin position="134"/>
        <end position="162"/>
    </location>
</feature>
<keyword evidence="1" id="KW-0175">Coiled coil</keyword>
<feature type="region of interest" description="Disordered" evidence="2">
    <location>
        <begin position="9"/>
        <end position="81"/>
    </location>
</feature>
<comment type="caution">
    <text evidence="3">The sequence shown here is derived from an EMBL/GenBank/DDBJ whole genome shotgun (WGS) entry which is preliminary data.</text>
</comment>
<dbReference type="EMBL" id="MU825907">
    <property type="protein sequence ID" value="KAJ7383075.1"/>
    <property type="molecule type" value="Genomic_DNA"/>
</dbReference>
<evidence type="ECO:0000313" key="3">
    <source>
        <dbReference type="EMBL" id="KAJ7383075.1"/>
    </source>
</evidence>
<accession>A0A9W9ZKG0</accession>
<sequence>MRIKVLVNLSSQSLKRAGATSHPPVKPGKSDTQRTKALSRKVVIPTARADDKASPSPSKPPEETQGTSTTYNDRLVSSTPVLTVEERQRRQQLQKREALLQQELTQLKQRYDLLQKQQDPGHHTEQKLQLQSSMMHELESHQTKTNPAKDGHTTTTQQKSSQSLVLKMKNSQIQVQEKPQLEEAWIILISLPQKVQQVTLLLIMALTIPQSERTSDLIRGEGHRHGDENVKHTGDDSVTQEVDAAESKKRVRIVSPTRTISPFVAEEPLTSGSQLQMCPLLPTQAYLKIQEPGTRFLHPHSLPGQAMLLQDLRMKCHHRLPKTRLG</sequence>
<name>A0A9W9ZKG0_9CNID</name>
<proteinExistence type="predicted"/>
<feature type="region of interest" description="Disordered" evidence="2">
    <location>
        <begin position="219"/>
        <end position="238"/>
    </location>
</feature>
<dbReference type="AlphaFoldDB" id="A0A9W9ZKG0"/>
<dbReference type="Proteomes" id="UP001163046">
    <property type="component" value="Unassembled WGS sequence"/>
</dbReference>
<evidence type="ECO:0000313" key="4">
    <source>
        <dbReference type="Proteomes" id="UP001163046"/>
    </source>
</evidence>
<protein>
    <submittedName>
        <fullName evidence="3">Uncharacterized protein</fullName>
    </submittedName>
</protein>
<feature type="compositionally biased region" description="Polar residues" evidence="2">
    <location>
        <begin position="64"/>
        <end position="81"/>
    </location>
</feature>
<feature type="compositionally biased region" description="Basic and acidic residues" evidence="2">
    <location>
        <begin position="219"/>
        <end position="235"/>
    </location>
</feature>